<dbReference type="PANTHER" id="PTHR23159">
    <property type="entry name" value="CENTROSOMAL PROTEIN 2"/>
    <property type="match status" value="1"/>
</dbReference>
<feature type="region of interest" description="Disordered" evidence="2">
    <location>
        <begin position="887"/>
        <end position="907"/>
    </location>
</feature>
<comment type="caution">
    <text evidence="4">The sequence shown here is derived from an EMBL/GenBank/DDBJ whole genome shotgun (WGS) entry which is preliminary data.</text>
</comment>
<feature type="region of interest" description="Disordered" evidence="2">
    <location>
        <begin position="1078"/>
        <end position="1099"/>
    </location>
</feature>
<feature type="region of interest" description="Disordered" evidence="2">
    <location>
        <begin position="1153"/>
        <end position="1195"/>
    </location>
</feature>
<feature type="coiled-coil region" evidence="1">
    <location>
        <begin position="600"/>
        <end position="658"/>
    </location>
</feature>
<evidence type="ECO:0000256" key="1">
    <source>
        <dbReference type="SAM" id="Coils"/>
    </source>
</evidence>
<proteinExistence type="predicted"/>
<name>I0Z336_COCSC</name>
<gene>
    <name evidence="4" type="ORF">COCSUDRAFT_46571</name>
</gene>
<reference evidence="4 5" key="1">
    <citation type="journal article" date="2012" name="Genome Biol.">
        <title>The genome of the polar eukaryotic microalga coccomyxa subellipsoidea reveals traits of cold adaptation.</title>
        <authorList>
            <person name="Blanc G."/>
            <person name="Agarkova I."/>
            <person name="Grimwood J."/>
            <person name="Kuo A."/>
            <person name="Brueggeman A."/>
            <person name="Dunigan D."/>
            <person name="Gurnon J."/>
            <person name="Ladunga I."/>
            <person name="Lindquist E."/>
            <person name="Lucas S."/>
            <person name="Pangilinan J."/>
            <person name="Proschold T."/>
            <person name="Salamov A."/>
            <person name="Schmutz J."/>
            <person name="Weeks D."/>
            <person name="Yamada T."/>
            <person name="Claverie J.M."/>
            <person name="Grigoriev I."/>
            <person name="Van Etten J."/>
            <person name="Lomsadze A."/>
            <person name="Borodovsky M."/>
        </authorList>
    </citation>
    <scope>NUCLEOTIDE SEQUENCE [LARGE SCALE GENOMIC DNA]</scope>
    <source>
        <strain evidence="4 5">C-169</strain>
    </source>
</reference>
<feature type="compositionally biased region" description="Polar residues" evidence="2">
    <location>
        <begin position="1082"/>
        <end position="1092"/>
    </location>
</feature>
<keyword evidence="3" id="KW-1133">Transmembrane helix</keyword>
<feature type="transmembrane region" description="Helical" evidence="3">
    <location>
        <begin position="25"/>
        <end position="43"/>
    </location>
</feature>
<evidence type="ECO:0000256" key="3">
    <source>
        <dbReference type="SAM" id="Phobius"/>
    </source>
</evidence>
<protein>
    <submittedName>
        <fullName evidence="4">Uncharacterized protein</fullName>
    </submittedName>
</protein>
<evidence type="ECO:0000313" key="4">
    <source>
        <dbReference type="EMBL" id="EIE25055.1"/>
    </source>
</evidence>
<accession>I0Z336</accession>
<keyword evidence="1" id="KW-0175">Coiled coil</keyword>
<keyword evidence="3" id="KW-0472">Membrane</keyword>
<feature type="compositionally biased region" description="Acidic residues" evidence="2">
    <location>
        <begin position="1166"/>
        <end position="1183"/>
    </location>
</feature>
<organism evidence="4 5">
    <name type="scientific">Coccomyxa subellipsoidea (strain C-169)</name>
    <name type="common">Green microalga</name>
    <dbReference type="NCBI Taxonomy" id="574566"/>
    <lineage>
        <taxon>Eukaryota</taxon>
        <taxon>Viridiplantae</taxon>
        <taxon>Chlorophyta</taxon>
        <taxon>core chlorophytes</taxon>
        <taxon>Trebouxiophyceae</taxon>
        <taxon>Trebouxiophyceae incertae sedis</taxon>
        <taxon>Coccomyxaceae</taxon>
        <taxon>Coccomyxa</taxon>
        <taxon>Coccomyxa subellipsoidea</taxon>
    </lineage>
</organism>
<dbReference type="Proteomes" id="UP000007264">
    <property type="component" value="Unassembled WGS sequence"/>
</dbReference>
<keyword evidence="3" id="KW-0812">Transmembrane</keyword>
<dbReference type="KEGG" id="csl:COCSUDRAFT_46571"/>
<feature type="coiled-coil region" evidence="1">
    <location>
        <begin position="254"/>
        <end position="343"/>
    </location>
</feature>
<dbReference type="RefSeq" id="XP_005649599.1">
    <property type="nucleotide sequence ID" value="XM_005649542.1"/>
</dbReference>
<dbReference type="GeneID" id="17043058"/>
<evidence type="ECO:0000313" key="5">
    <source>
        <dbReference type="Proteomes" id="UP000007264"/>
    </source>
</evidence>
<dbReference type="PANTHER" id="PTHR23159:SF31">
    <property type="entry name" value="CENTROSOME-ASSOCIATED PROTEIN CEP250 ISOFORM X1"/>
    <property type="match status" value="1"/>
</dbReference>
<dbReference type="Gene3D" id="1.10.287.1490">
    <property type="match status" value="1"/>
</dbReference>
<feature type="transmembrane region" description="Helical" evidence="3">
    <location>
        <begin position="64"/>
        <end position="87"/>
    </location>
</feature>
<feature type="coiled-coil region" evidence="1">
    <location>
        <begin position="399"/>
        <end position="475"/>
    </location>
</feature>
<dbReference type="OrthoDB" id="521391at2759"/>
<dbReference type="AlphaFoldDB" id="I0Z336"/>
<evidence type="ECO:0000256" key="2">
    <source>
        <dbReference type="SAM" id="MobiDB-lite"/>
    </source>
</evidence>
<keyword evidence="5" id="KW-1185">Reference proteome</keyword>
<dbReference type="EMBL" id="AGSI01000004">
    <property type="protein sequence ID" value="EIE25055.1"/>
    <property type="molecule type" value="Genomic_DNA"/>
</dbReference>
<sequence length="1204" mass="128363">MQDCSRYIAPALVMYLLTKCLDGKGIMLLAQGLIVAAGGFSYYQGYTNLNEHLTKITLSKPRKWLITGFITKLGWMLGGTFLLIRFVKRFIVPITVSYPFYTGPLYVLAPAAAFIKQHPEVAAACYAGADDVAAEGASMAQMLQALLAERVQLRCKVDDLAKQLSAVEDYSGDDSAQNVLLRRMGEVEGKLCQLEAMEKEDRIMIDEQLFWKLPDGTRKSRMGNVEDQIDCAQAAEGALATRLAAAEDKFVQLRRRQTEAAAALRSRLAAAEEKLAQLQDNPLDSGKPDAANPLQDRLAAAEEKLVQLQEKAHGSNGAVAAPVDALQARLAAAEGTLAALQNSMYGALLGESHVRAELPYRMDQAEEAIMRFHTALVGTGHDSGELFAAYQDGGLIERLAAAEEEVALVKRKLAEAASSQEATSEALSARLADADWEVARLEARLGEANKSHTVIEDVLSRLQSIKSEVEDLKAAHSVGQATLEARVRQTGKDMAGLMETATAGGSALQSRLSEAEEEISHLQECLGSDDESNSEDVLTRLQEQEWTLEDVETKIKNLNARLGFDGGSCEKIGEAEASIDKLRDFLGLHSNDSEDIVSKVDGVATRMGKAEAAIKQLKEQLAAASGEEAVSQDLLSRLEEAQRSIAELQEQARAQDATSLVFDDQMGDAEREIGALKYDVATLGPLDERLGAAEASLASLKKEIYGEEAFPGGLLERVGDVEDALDVLPSDVVGATALSDTEAAIKGRLSQAEETVAALTQRLDGAPCGARLEDLSEEIKVMKDSMQELAEAAIVEADAGSSAVMSGAAAPPRAIPLSPYNCDITVPLMKPRPAQEPEPVSQLPEAPTQAWGKYEPVTSEKIQALKRTLDTRTPSAIPFTAAETLPSAASDAGNNADGKPAAAAQLPPPVPEVIDTEEAAPYAVTEATADAAPTPLAASYTKINLAAEWTPGIAAAAESAFSIHPDHMRPVVGAQLGDSVVADESLASAEEEVQNASSDEIIAAAAEAAASDKGQDIEVEEERIDYGSEEEAALEDAAADAAVDAGLVVLDDYVFNSDDVGRSLTGLKAKTKKFLDRVTPPSLRQEQSTGQDVSPAGESADSFKVDVDMDFALLDSGLSAVNGFFSDDVLAAVRDRYGPELFDEAAWELQEPLVPTSADPGSLIDVSDDEADDVSGEEEEDDVSDVKDGDVSDGESFYVDIDME</sequence>